<evidence type="ECO:0000256" key="2">
    <source>
        <dbReference type="ARBA" id="ARBA00022481"/>
    </source>
</evidence>
<comment type="caution">
    <text evidence="5">The sequence shown here is derived from an EMBL/GenBank/DDBJ whole genome shotgun (WGS) entry which is preliminary data.</text>
</comment>
<dbReference type="InterPro" id="IPR045584">
    <property type="entry name" value="Pilin-like"/>
</dbReference>
<dbReference type="STRING" id="1515746.HR45_17520"/>
<evidence type="ECO:0000256" key="1">
    <source>
        <dbReference type="ARBA" id="ARBA00005233"/>
    </source>
</evidence>
<keyword evidence="4" id="KW-1133">Transmembrane helix</keyword>
<dbReference type="Pfam" id="PF00114">
    <property type="entry name" value="Pilin"/>
    <property type="match status" value="1"/>
</dbReference>
<evidence type="ECO:0000256" key="4">
    <source>
        <dbReference type="SAM" id="Phobius"/>
    </source>
</evidence>
<proteinExistence type="inferred from homology"/>
<keyword evidence="4" id="KW-0472">Membrane</keyword>
<gene>
    <name evidence="5" type="ORF">HR45_17520</name>
</gene>
<dbReference type="PANTHER" id="PTHR30093:SF34">
    <property type="entry name" value="PREPILIN PEPTIDASE-DEPENDENT PROTEIN D"/>
    <property type="match status" value="1"/>
</dbReference>
<dbReference type="NCBIfam" id="TIGR02532">
    <property type="entry name" value="IV_pilin_GFxxxE"/>
    <property type="match status" value="1"/>
</dbReference>
<evidence type="ECO:0000256" key="3">
    <source>
        <dbReference type="RuleBase" id="RU000389"/>
    </source>
</evidence>
<dbReference type="GO" id="GO:0007155">
    <property type="term" value="P:cell adhesion"/>
    <property type="evidence" value="ECO:0007669"/>
    <property type="project" value="InterPro"/>
</dbReference>
<dbReference type="eggNOG" id="COG4969">
    <property type="taxonomic scope" value="Bacteria"/>
</dbReference>
<dbReference type="AlphaFoldDB" id="A0A094JDR1"/>
<evidence type="ECO:0000313" key="6">
    <source>
        <dbReference type="Proteomes" id="UP000029264"/>
    </source>
</evidence>
<dbReference type="PROSITE" id="PS00409">
    <property type="entry name" value="PROKAR_NTER_METHYL"/>
    <property type="match status" value="1"/>
</dbReference>
<dbReference type="Proteomes" id="UP000029264">
    <property type="component" value="Unassembled WGS sequence"/>
</dbReference>
<comment type="similarity">
    <text evidence="1 3">Belongs to the N-Me-Phe pilin family.</text>
</comment>
<dbReference type="EMBL" id="JPEO01000022">
    <property type="protein sequence ID" value="KFZ36189.1"/>
    <property type="molecule type" value="Genomic_DNA"/>
</dbReference>
<reference evidence="5 6" key="1">
    <citation type="submission" date="2014-06" db="EMBL/GenBank/DDBJ databases">
        <title>Shewanella sp. YQH10.</title>
        <authorList>
            <person name="Liu Y."/>
            <person name="Zeng R."/>
        </authorList>
    </citation>
    <scope>NUCLEOTIDE SEQUENCE [LARGE SCALE GENOMIC DNA]</scope>
    <source>
        <strain evidence="5 6">YQH10</strain>
    </source>
</reference>
<organism evidence="5 6">
    <name type="scientific">Shewanella mangrovi</name>
    <dbReference type="NCBI Taxonomy" id="1515746"/>
    <lineage>
        <taxon>Bacteria</taxon>
        <taxon>Pseudomonadati</taxon>
        <taxon>Pseudomonadota</taxon>
        <taxon>Gammaproteobacteria</taxon>
        <taxon>Alteromonadales</taxon>
        <taxon>Shewanellaceae</taxon>
        <taxon>Shewanella</taxon>
    </lineage>
</organism>
<keyword evidence="6" id="KW-1185">Reference proteome</keyword>
<dbReference type="GO" id="GO:0044096">
    <property type="term" value="C:type IV pilus"/>
    <property type="evidence" value="ECO:0007669"/>
    <property type="project" value="TreeGrafter"/>
</dbReference>
<dbReference type="GO" id="GO:0043107">
    <property type="term" value="P:type IV pilus-dependent motility"/>
    <property type="evidence" value="ECO:0007669"/>
    <property type="project" value="TreeGrafter"/>
</dbReference>
<dbReference type="PANTHER" id="PTHR30093">
    <property type="entry name" value="GENERAL SECRETION PATHWAY PROTEIN G"/>
    <property type="match status" value="1"/>
</dbReference>
<keyword evidence="4" id="KW-0812">Transmembrane</keyword>
<protein>
    <recommendedName>
        <fullName evidence="7">Pilus assembly protein TapA</fullName>
    </recommendedName>
</protein>
<keyword evidence="3" id="KW-0281">Fimbrium</keyword>
<name>A0A094JDR1_9GAMM</name>
<sequence length="137" mass="14330">MKGMKSKSAKGFTLIELMIVVAIIGILAAIALPAYQDYTKKSRFSEVNTAVGALRTAVTICFQETNDLTECDAGAYGIILPTLPSENIATLTVADGVISATSDANSDSTTMTATPTAGTPLTWAVTGTCTTKNWCQD</sequence>
<evidence type="ECO:0008006" key="7">
    <source>
        <dbReference type="Google" id="ProtNLM"/>
    </source>
</evidence>
<dbReference type="SUPFAM" id="SSF54523">
    <property type="entry name" value="Pili subunits"/>
    <property type="match status" value="1"/>
</dbReference>
<dbReference type="InterPro" id="IPR001082">
    <property type="entry name" value="Pilin"/>
</dbReference>
<accession>A0A094JDR1</accession>
<dbReference type="Pfam" id="PF07963">
    <property type="entry name" value="N_methyl"/>
    <property type="match status" value="1"/>
</dbReference>
<feature type="transmembrane region" description="Helical" evidence="4">
    <location>
        <begin position="12"/>
        <end position="35"/>
    </location>
</feature>
<dbReference type="Gene3D" id="3.30.700.10">
    <property type="entry name" value="Glycoprotein, Type 4 Pilin"/>
    <property type="match status" value="1"/>
</dbReference>
<keyword evidence="2" id="KW-0488">Methylation</keyword>
<dbReference type="InterPro" id="IPR012902">
    <property type="entry name" value="N_methyl_site"/>
</dbReference>
<evidence type="ECO:0000313" key="5">
    <source>
        <dbReference type="EMBL" id="KFZ36189.1"/>
    </source>
</evidence>